<keyword evidence="1" id="KW-0175">Coiled coil</keyword>
<protein>
    <submittedName>
        <fullName evidence="2">Uncharacterized protein</fullName>
    </submittedName>
</protein>
<gene>
    <name evidence="2" type="ORF">EJ02DRAFT_458851</name>
</gene>
<name>A0A6A5S9P0_9PLEO</name>
<proteinExistence type="predicted"/>
<feature type="coiled-coil region" evidence="1">
    <location>
        <begin position="14"/>
        <end position="41"/>
    </location>
</feature>
<dbReference type="InterPro" id="IPR027796">
    <property type="entry name" value="OTT_1508_deam-like"/>
</dbReference>
<accession>A0A6A5S9P0</accession>
<dbReference type="EMBL" id="ML976145">
    <property type="protein sequence ID" value="KAF1937285.1"/>
    <property type="molecule type" value="Genomic_DNA"/>
</dbReference>
<dbReference type="Proteomes" id="UP000800038">
    <property type="component" value="Unassembled WGS sequence"/>
</dbReference>
<organism evidence="2 3">
    <name type="scientific">Clathrospora elynae</name>
    <dbReference type="NCBI Taxonomy" id="706981"/>
    <lineage>
        <taxon>Eukaryota</taxon>
        <taxon>Fungi</taxon>
        <taxon>Dikarya</taxon>
        <taxon>Ascomycota</taxon>
        <taxon>Pezizomycotina</taxon>
        <taxon>Dothideomycetes</taxon>
        <taxon>Pleosporomycetidae</taxon>
        <taxon>Pleosporales</taxon>
        <taxon>Diademaceae</taxon>
        <taxon>Clathrospora</taxon>
    </lineage>
</organism>
<keyword evidence="3" id="KW-1185">Reference proteome</keyword>
<dbReference type="AlphaFoldDB" id="A0A6A5S9P0"/>
<sequence length="199" mass="23046">MGCGRRLRSKSRTARKARTLLTKLEDTLRKSSAEIESHVRAHAVQSKRIHAEIQLLFYYESNSSILLPPRVICSNKHACFLCNLFIKTHGRFYIRSCHGRLYPRWRIPLLEEMQWPEPATIRMQEAIDELNRQLELKIRQYLDQTCLKISDPQESVIFVPDVYTPSMLSAAAVAEPNIDMAITRATEYSHCSTDKHPPH</sequence>
<evidence type="ECO:0000256" key="1">
    <source>
        <dbReference type="SAM" id="Coils"/>
    </source>
</evidence>
<dbReference type="OrthoDB" id="4851849at2759"/>
<evidence type="ECO:0000313" key="3">
    <source>
        <dbReference type="Proteomes" id="UP000800038"/>
    </source>
</evidence>
<evidence type="ECO:0000313" key="2">
    <source>
        <dbReference type="EMBL" id="KAF1937285.1"/>
    </source>
</evidence>
<reference evidence="2" key="1">
    <citation type="journal article" date="2020" name="Stud. Mycol.">
        <title>101 Dothideomycetes genomes: a test case for predicting lifestyles and emergence of pathogens.</title>
        <authorList>
            <person name="Haridas S."/>
            <person name="Albert R."/>
            <person name="Binder M."/>
            <person name="Bloem J."/>
            <person name="Labutti K."/>
            <person name="Salamov A."/>
            <person name="Andreopoulos B."/>
            <person name="Baker S."/>
            <person name="Barry K."/>
            <person name="Bills G."/>
            <person name="Bluhm B."/>
            <person name="Cannon C."/>
            <person name="Castanera R."/>
            <person name="Culley D."/>
            <person name="Daum C."/>
            <person name="Ezra D."/>
            <person name="Gonzalez J."/>
            <person name="Henrissat B."/>
            <person name="Kuo A."/>
            <person name="Liang C."/>
            <person name="Lipzen A."/>
            <person name="Lutzoni F."/>
            <person name="Magnuson J."/>
            <person name="Mondo S."/>
            <person name="Nolan M."/>
            <person name="Ohm R."/>
            <person name="Pangilinan J."/>
            <person name="Park H.-J."/>
            <person name="Ramirez L."/>
            <person name="Alfaro M."/>
            <person name="Sun H."/>
            <person name="Tritt A."/>
            <person name="Yoshinaga Y."/>
            <person name="Zwiers L.-H."/>
            <person name="Turgeon B."/>
            <person name="Goodwin S."/>
            <person name="Spatafora J."/>
            <person name="Crous P."/>
            <person name="Grigoriev I."/>
        </authorList>
    </citation>
    <scope>NUCLEOTIDE SEQUENCE</scope>
    <source>
        <strain evidence="2">CBS 161.51</strain>
    </source>
</reference>
<dbReference type="Pfam" id="PF14441">
    <property type="entry name" value="OTT_1508_deam"/>
    <property type="match status" value="1"/>
</dbReference>